<feature type="non-terminal residue" evidence="2">
    <location>
        <position position="1"/>
    </location>
</feature>
<reference evidence="2 3" key="1">
    <citation type="submission" date="2019-03" db="EMBL/GenBank/DDBJ databases">
        <title>Genomic Encyclopedia of Type Strains, Phase III (KMG-III): the genomes of soil and plant-associated and newly described type strains.</title>
        <authorList>
            <person name="Whitman W."/>
        </authorList>
    </citation>
    <scope>NUCLEOTIDE SEQUENCE [LARGE SCALE GENOMIC DNA]</scope>
    <source>
        <strain evidence="2 3">CECT 7972</strain>
    </source>
</reference>
<keyword evidence="3" id="KW-1185">Reference proteome</keyword>
<evidence type="ECO:0008006" key="4">
    <source>
        <dbReference type="Google" id="ProtNLM"/>
    </source>
</evidence>
<dbReference type="Proteomes" id="UP000295558">
    <property type="component" value="Unassembled WGS sequence"/>
</dbReference>
<sequence>PEPGDEDDPQTMNGYNYANNNPVMNIDPDGRAVPWYITAAAIGSGIGLGKYLWKYRKGGGTWKGALKATGHGALKGVMTATPLRILGIGGKLRVGKKILKGKSALGYARTVGTFSKALFRNPIKHARRTLVGLPKAKIKKMVKFSYKKKTVYKGKIVKKRYKK</sequence>
<accession>A0A4V6PYJ0</accession>
<keyword evidence="1" id="KW-1133">Transmembrane helix</keyword>
<dbReference type="EMBL" id="SNZK01000041">
    <property type="protein sequence ID" value="TDR49586.1"/>
    <property type="molecule type" value="Genomic_DNA"/>
</dbReference>
<protein>
    <recommendedName>
        <fullName evidence="4">RHS repeat-associated protein</fullName>
    </recommendedName>
</protein>
<feature type="transmembrane region" description="Helical" evidence="1">
    <location>
        <begin position="33"/>
        <end position="53"/>
    </location>
</feature>
<evidence type="ECO:0000256" key="1">
    <source>
        <dbReference type="SAM" id="Phobius"/>
    </source>
</evidence>
<proteinExistence type="predicted"/>
<name>A0A4V6PYJ0_9LIST</name>
<evidence type="ECO:0000313" key="2">
    <source>
        <dbReference type="EMBL" id="TDR49586.1"/>
    </source>
</evidence>
<comment type="caution">
    <text evidence="2">The sequence shown here is derived from an EMBL/GenBank/DDBJ whole genome shotgun (WGS) entry which is preliminary data.</text>
</comment>
<organism evidence="2 3">
    <name type="scientific">Listeria rocourtiae</name>
    <dbReference type="NCBI Taxonomy" id="647910"/>
    <lineage>
        <taxon>Bacteria</taxon>
        <taxon>Bacillati</taxon>
        <taxon>Bacillota</taxon>
        <taxon>Bacilli</taxon>
        <taxon>Bacillales</taxon>
        <taxon>Listeriaceae</taxon>
        <taxon>Listeria</taxon>
    </lineage>
</organism>
<evidence type="ECO:0000313" key="3">
    <source>
        <dbReference type="Proteomes" id="UP000295558"/>
    </source>
</evidence>
<keyword evidence="1" id="KW-0812">Transmembrane</keyword>
<keyword evidence="1" id="KW-0472">Membrane</keyword>
<gene>
    <name evidence="2" type="ORF">DFP96_1412</name>
</gene>
<dbReference type="AlphaFoldDB" id="A0A4V6PYJ0"/>